<evidence type="ECO:0000313" key="2">
    <source>
        <dbReference type="EnsemblMetazoa" id="CapteP214142"/>
    </source>
</evidence>
<reference evidence="2" key="3">
    <citation type="submission" date="2015-06" db="UniProtKB">
        <authorList>
            <consortium name="EnsemblMetazoa"/>
        </authorList>
    </citation>
    <scope>IDENTIFICATION</scope>
</reference>
<dbReference type="STRING" id="283909.R7TRN9"/>
<dbReference type="HOGENOM" id="CLU_020042_0_0_1"/>
<name>R7TRN9_CAPTE</name>
<evidence type="ECO:0000313" key="1">
    <source>
        <dbReference type="EMBL" id="ELT94166.1"/>
    </source>
</evidence>
<proteinExistence type="predicted"/>
<reference evidence="3" key="1">
    <citation type="submission" date="2012-12" db="EMBL/GenBank/DDBJ databases">
        <authorList>
            <person name="Hellsten U."/>
            <person name="Grimwood J."/>
            <person name="Chapman J.A."/>
            <person name="Shapiro H."/>
            <person name="Aerts A."/>
            <person name="Otillar R.P."/>
            <person name="Terry A.Y."/>
            <person name="Boore J.L."/>
            <person name="Simakov O."/>
            <person name="Marletaz F."/>
            <person name="Cho S.-J."/>
            <person name="Edsinger-Gonzales E."/>
            <person name="Havlak P."/>
            <person name="Kuo D.-H."/>
            <person name="Larsson T."/>
            <person name="Lv J."/>
            <person name="Arendt D."/>
            <person name="Savage R."/>
            <person name="Osoegawa K."/>
            <person name="de Jong P."/>
            <person name="Lindberg D.R."/>
            <person name="Seaver E.C."/>
            <person name="Weisblat D.A."/>
            <person name="Putnam N.H."/>
            <person name="Grigoriev I.V."/>
            <person name="Rokhsar D.S."/>
        </authorList>
    </citation>
    <scope>NUCLEOTIDE SEQUENCE</scope>
    <source>
        <strain evidence="3">I ESC-2004</strain>
    </source>
</reference>
<protein>
    <submittedName>
        <fullName evidence="1 2">Uncharacterized protein</fullName>
    </submittedName>
</protein>
<dbReference type="InterPro" id="IPR036770">
    <property type="entry name" value="Ankyrin_rpt-contain_sf"/>
</dbReference>
<sequence>MASCPDSDWHVGAMNILEQKAKNCLEVTLRSLNQEGAIFADARQYQCSVDVWLDAFDLAKAEGGGRVPREARKTLQSLCMVLLEMDEAHTEGTSKESVKYDDVKTVFDAICDEVEASHRDDDFTKPGVVEEFDMVIRRLLHLMHLLDKIAVERHQALALRYRLHRLLRANICVEYSGTLLHIAMDPNTSAYGPDGGDLSAEFPNEAMTLLLVGCGAEVNAKNNLGDTPLHSFSRLACNLMDKKQAEVIADILISNGSHIDARNNRGDFAIQGLERLSLDVLKTKKKNVGSLKCLAARAITASDVFYKERVPSTLRKFIELH</sequence>
<dbReference type="OrthoDB" id="4429489at2759"/>
<reference evidence="1 3" key="2">
    <citation type="journal article" date="2013" name="Nature">
        <title>Insights into bilaterian evolution from three spiralian genomes.</title>
        <authorList>
            <person name="Simakov O."/>
            <person name="Marletaz F."/>
            <person name="Cho S.J."/>
            <person name="Edsinger-Gonzales E."/>
            <person name="Havlak P."/>
            <person name="Hellsten U."/>
            <person name="Kuo D.H."/>
            <person name="Larsson T."/>
            <person name="Lv J."/>
            <person name="Arendt D."/>
            <person name="Savage R."/>
            <person name="Osoegawa K."/>
            <person name="de Jong P."/>
            <person name="Grimwood J."/>
            <person name="Chapman J.A."/>
            <person name="Shapiro H."/>
            <person name="Aerts A."/>
            <person name="Otillar R.P."/>
            <person name="Terry A.Y."/>
            <person name="Boore J.L."/>
            <person name="Grigoriev I.V."/>
            <person name="Lindberg D.R."/>
            <person name="Seaver E.C."/>
            <person name="Weisblat D.A."/>
            <person name="Putnam N.H."/>
            <person name="Rokhsar D.S."/>
        </authorList>
    </citation>
    <scope>NUCLEOTIDE SEQUENCE</scope>
    <source>
        <strain evidence="1 3">I ESC-2004</strain>
    </source>
</reference>
<accession>R7TRN9</accession>
<dbReference type="SUPFAM" id="SSF48403">
    <property type="entry name" value="Ankyrin repeat"/>
    <property type="match status" value="1"/>
</dbReference>
<gene>
    <name evidence="1" type="ORF">CAPTEDRAFT_214142</name>
</gene>
<keyword evidence="3" id="KW-1185">Reference proteome</keyword>
<dbReference type="EMBL" id="KB309537">
    <property type="protein sequence ID" value="ELT94166.1"/>
    <property type="molecule type" value="Genomic_DNA"/>
</dbReference>
<dbReference type="EMBL" id="AMQN01000326">
    <property type="status" value="NOT_ANNOTATED_CDS"/>
    <property type="molecule type" value="Genomic_DNA"/>
</dbReference>
<evidence type="ECO:0000313" key="3">
    <source>
        <dbReference type="Proteomes" id="UP000014760"/>
    </source>
</evidence>
<dbReference type="Gene3D" id="1.25.40.20">
    <property type="entry name" value="Ankyrin repeat-containing domain"/>
    <property type="match status" value="1"/>
</dbReference>
<dbReference type="EnsemblMetazoa" id="CapteT214142">
    <property type="protein sequence ID" value="CapteP214142"/>
    <property type="gene ID" value="CapteG214142"/>
</dbReference>
<dbReference type="AlphaFoldDB" id="R7TRN9"/>
<organism evidence="1">
    <name type="scientific">Capitella teleta</name>
    <name type="common">Polychaete worm</name>
    <dbReference type="NCBI Taxonomy" id="283909"/>
    <lineage>
        <taxon>Eukaryota</taxon>
        <taxon>Metazoa</taxon>
        <taxon>Spiralia</taxon>
        <taxon>Lophotrochozoa</taxon>
        <taxon>Annelida</taxon>
        <taxon>Polychaeta</taxon>
        <taxon>Sedentaria</taxon>
        <taxon>Scolecida</taxon>
        <taxon>Capitellidae</taxon>
        <taxon>Capitella</taxon>
    </lineage>
</organism>
<dbReference type="Proteomes" id="UP000014760">
    <property type="component" value="Unassembled WGS sequence"/>
</dbReference>